<evidence type="ECO:0008006" key="3">
    <source>
        <dbReference type="Google" id="ProtNLM"/>
    </source>
</evidence>
<accession>A0ABV5ZVM2</accession>
<keyword evidence="2" id="KW-1185">Reference proteome</keyword>
<dbReference type="EMBL" id="JBHLZU010000010">
    <property type="protein sequence ID" value="MFB9904940.1"/>
    <property type="molecule type" value="Genomic_DNA"/>
</dbReference>
<evidence type="ECO:0000313" key="1">
    <source>
        <dbReference type="EMBL" id="MFB9904940.1"/>
    </source>
</evidence>
<organism evidence="1 2">
    <name type="scientific">Allokutzneria oryzae</name>
    <dbReference type="NCBI Taxonomy" id="1378989"/>
    <lineage>
        <taxon>Bacteria</taxon>
        <taxon>Bacillati</taxon>
        <taxon>Actinomycetota</taxon>
        <taxon>Actinomycetes</taxon>
        <taxon>Pseudonocardiales</taxon>
        <taxon>Pseudonocardiaceae</taxon>
        <taxon>Allokutzneria</taxon>
    </lineage>
</organism>
<dbReference type="Proteomes" id="UP001589693">
    <property type="component" value="Unassembled WGS sequence"/>
</dbReference>
<sequence>MTGERAAPAAWRIDVTRLPEDVVELIDALAPGEDLIITRDGDPVAAISSTRGALSGAIIEPGSPDETAEQPLMDYDNVTVVATAMKLSASARASLSAELGADYIVLDLHAAPTTAEVLLVPPTSPQLIGSLRLMFPKARVIIAEIEDDVLGVSYHGPVRRMLDAGADNYLSSTTIPRLAKQLDHAITQRHQITGGATARLEIEPSRGRQYPE</sequence>
<comment type="caution">
    <text evidence="1">The sequence shown here is derived from an EMBL/GenBank/DDBJ whole genome shotgun (WGS) entry which is preliminary data.</text>
</comment>
<proteinExistence type="predicted"/>
<evidence type="ECO:0000313" key="2">
    <source>
        <dbReference type="Proteomes" id="UP001589693"/>
    </source>
</evidence>
<reference evidence="1 2" key="1">
    <citation type="submission" date="2024-09" db="EMBL/GenBank/DDBJ databases">
        <authorList>
            <person name="Sun Q."/>
            <person name="Mori K."/>
        </authorList>
    </citation>
    <scope>NUCLEOTIDE SEQUENCE [LARGE SCALE GENOMIC DNA]</scope>
    <source>
        <strain evidence="1 2">TBRC 7907</strain>
    </source>
</reference>
<gene>
    <name evidence="1" type="ORF">ACFFQA_13440</name>
</gene>
<protein>
    <recommendedName>
        <fullName evidence="3">Prevent-host-death family protein</fullName>
    </recommendedName>
</protein>
<dbReference type="RefSeq" id="WP_377852139.1">
    <property type="nucleotide sequence ID" value="NZ_JBHLZU010000010.1"/>
</dbReference>
<name>A0ABV5ZVM2_9PSEU</name>